<feature type="region of interest" description="Disordered" evidence="1">
    <location>
        <begin position="1"/>
        <end position="50"/>
    </location>
</feature>
<name>A0A8H4QDA8_9HYPO</name>
<dbReference type="GO" id="GO:0005544">
    <property type="term" value="F:calcium-dependent phospholipid binding"/>
    <property type="evidence" value="ECO:0007669"/>
    <property type="project" value="InterPro"/>
</dbReference>
<organism evidence="2 3">
    <name type="scientific">Ophiocordyceps camponoti-floridani</name>
    <dbReference type="NCBI Taxonomy" id="2030778"/>
    <lineage>
        <taxon>Eukaryota</taxon>
        <taxon>Fungi</taxon>
        <taxon>Dikarya</taxon>
        <taxon>Ascomycota</taxon>
        <taxon>Pezizomycotina</taxon>
        <taxon>Sordariomycetes</taxon>
        <taxon>Hypocreomycetidae</taxon>
        <taxon>Hypocreales</taxon>
        <taxon>Ophiocordycipitaceae</taxon>
        <taxon>Ophiocordyceps</taxon>
    </lineage>
</organism>
<dbReference type="GO" id="GO:0005509">
    <property type="term" value="F:calcium ion binding"/>
    <property type="evidence" value="ECO:0007669"/>
    <property type="project" value="InterPro"/>
</dbReference>
<accession>A0A8H4QDA8</accession>
<protein>
    <submittedName>
        <fullName evidence="2">Annexin ANXC4</fullName>
    </submittedName>
</protein>
<proteinExistence type="predicted"/>
<dbReference type="Proteomes" id="UP000562929">
    <property type="component" value="Unassembled WGS sequence"/>
</dbReference>
<dbReference type="OrthoDB" id="2134400at2759"/>
<feature type="compositionally biased region" description="Basic and acidic residues" evidence="1">
    <location>
        <begin position="134"/>
        <end position="149"/>
    </location>
</feature>
<sequence length="580" mass="65683">MSLHVDDRHSRARSRSRDRRSGDYEQQAYAAHGQGYGYGYEKTSSTSSYAKSEQMLKYLPQKYGRKYEDDLAYGPMPGESSSSSSARYYEEDGGSRRDSYRSSVRRGERSPSVERRSPVPGRDRSPAGMLGVDRGGRERSRSRDRRDVSPRPPVSRMSSLTVGGPWSSSSSSSKRLSAAAASPLLESYRGTYQDCSPMPSPLLLPNKHDQLEALSPLNSDVSDDDSGKRSRRARFHDSQDIASTIAQALRGQGPPDTRPLIDILPSLTPSQVIDLRADYKRLVKTGPDHKGVNVAKHLRVRLKDDDPLLAKACYAVALGRWESEAYWANFWYQGDKTRRELLIEALMGRTNDEVRRIKDAFTDKKYGDSLVTCMRTELKEDKFKRAVLLVLDECRMDDVDSYGRLRHVDARLVDDDVVDLRRAVKADKGGESAMIDIVVRRSDGHLRLVLQEYERRHHSNFAREALKRSGNLVGELLAHILNGVINPPVRDALLLHHALNASRKDDLRRELLISRLVRYHWVPAHMQAVRRAFRDRYGKDLREAVREAVPGPLGRFCAGLCIARVPNDVRRVENLHHADR</sequence>
<dbReference type="GO" id="GO:0012506">
    <property type="term" value="C:vesicle membrane"/>
    <property type="evidence" value="ECO:0007669"/>
    <property type="project" value="TreeGrafter"/>
</dbReference>
<evidence type="ECO:0000313" key="3">
    <source>
        <dbReference type="Proteomes" id="UP000562929"/>
    </source>
</evidence>
<dbReference type="AlphaFoldDB" id="A0A8H4QDA8"/>
<evidence type="ECO:0000313" key="2">
    <source>
        <dbReference type="EMBL" id="KAF4595268.1"/>
    </source>
</evidence>
<evidence type="ECO:0000256" key="1">
    <source>
        <dbReference type="SAM" id="MobiDB-lite"/>
    </source>
</evidence>
<keyword evidence="3" id="KW-1185">Reference proteome</keyword>
<dbReference type="InterPro" id="IPR037104">
    <property type="entry name" value="Annexin_sf"/>
</dbReference>
<dbReference type="GO" id="GO:0001786">
    <property type="term" value="F:phosphatidylserine binding"/>
    <property type="evidence" value="ECO:0007669"/>
    <property type="project" value="TreeGrafter"/>
</dbReference>
<dbReference type="Gene3D" id="1.10.220.10">
    <property type="entry name" value="Annexin"/>
    <property type="match status" value="3"/>
</dbReference>
<dbReference type="SUPFAM" id="SSF47874">
    <property type="entry name" value="Annexin"/>
    <property type="match status" value="1"/>
</dbReference>
<feature type="region of interest" description="Disordered" evidence="1">
    <location>
        <begin position="215"/>
        <end position="234"/>
    </location>
</feature>
<dbReference type="PANTHER" id="PTHR10502">
    <property type="entry name" value="ANNEXIN"/>
    <property type="match status" value="1"/>
</dbReference>
<feature type="compositionally biased region" description="Basic and acidic residues" evidence="1">
    <location>
        <begin position="88"/>
        <end position="125"/>
    </location>
</feature>
<dbReference type="GO" id="GO:0005634">
    <property type="term" value="C:nucleus"/>
    <property type="evidence" value="ECO:0007669"/>
    <property type="project" value="TreeGrafter"/>
</dbReference>
<feature type="compositionally biased region" description="Low complexity" evidence="1">
    <location>
        <begin position="154"/>
        <end position="173"/>
    </location>
</feature>
<dbReference type="GO" id="GO:0005886">
    <property type="term" value="C:plasma membrane"/>
    <property type="evidence" value="ECO:0007669"/>
    <property type="project" value="TreeGrafter"/>
</dbReference>
<dbReference type="EMBL" id="JAACLJ010000001">
    <property type="protein sequence ID" value="KAF4595268.1"/>
    <property type="molecule type" value="Genomic_DNA"/>
</dbReference>
<feature type="region of interest" description="Disordered" evidence="1">
    <location>
        <begin position="68"/>
        <end position="173"/>
    </location>
</feature>
<reference evidence="2 3" key="1">
    <citation type="journal article" date="2020" name="G3 (Bethesda)">
        <title>Genetic Underpinnings of Host Manipulation by Ophiocordyceps as Revealed by Comparative Transcriptomics.</title>
        <authorList>
            <person name="Will I."/>
            <person name="Das B."/>
            <person name="Trinh T."/>
            <person name="Brachmann A."/>
            <person name="Ohm R.A."/>
            <person name="de Bekker C."/>
        </authorList>
    </citation>
    <scope>NUCLEOTIDE SEQUENCE [LARGE SCALE GENOMIC DNA]</scope>
    <source>
        <strain evidence="2 3">EC05</strain>
    </source>
</reference>
<gene>
    <name evidence="2" type="ORF">GQ602_000881</name>
</gene>
<dbReference type="GO" id="GO:0005737">
    <property type="term" value="C:cytoplasm"/>
    <property type="evidence" value="ECO:0007669"/>
    <property type="project" value="TreeGrafter"/>
</dbReference>
<comment type="caution">
    <text evidence="2">The sequence shown here is derived from an EMBL/GenBank/DDBJ whole genome shotgun (WGS) entry which is preliminary data.</text>
</comment>
<dbReference type="PANTHER" id="PTHR10502:SF107">
    <property type="entry name" value="ANNEXIN ANXC4 (AFU_ORTHOLOGUE AFUA_3G07020)"/>
    <property type="match status" value="1"/>
</dbReference>